<proteinExistence type="predicted"/>
<dbReference type="EMBL" id="CP011340">
    <property type="protein sequence ID" value="ALC24294.1"/>
    <property type="molecule type" value="Genomic_DNA"/>
</dbReference>
<dbReference type="Proteomes" id="UP000060513">
    <property type="component" value="Chromosome"/>
</dbReference>
<dbReference type="RefSeq" id="WP_050791602.1">
    <property type="nucleotide sequence ID" value="NZ_CP011340.1"/>
</dbReference>
<dbReference type="SUPFAM" id="SSF48371">
    <property type="entry name" value="ARM repeat"/>
    <property type="match status" value="1"/>
</dbReference>
<dbReference type="STRING" id="38300.SPRI_5988"/>
<sequence length="471" mass="51699">MGKRWNEATSRAAVGQLLEGRTANQVLDFDDPACWTALDQAVRAFGRYWWDEYDPRTSGRLCQRQETALCHPDGRVRENALVTGARTSAFWHLVVVRCTDWVEPVRLCARVLLRERLTGAPEQSLRDLTPLVLRLGRRVEGGWARGLFEEALDAVPDLAQSLLRDSRDSATRRLAARVVLDHGLLDVRALARRAAGDPDPVLARLWTDAALAAMAAQGPDDRAVDILLGGRMPLVRSAGVTALRQAGRAHEAANHLADRSGLVRACARWVISQDGGDPHARHLELCGHLDTVAPYAVTGLAECGRREDAALLRTLLTHPSGGVRAQAVAGLRLLESASVETVLPLVDDPAPAVAREAARALLPYARRLCADLLTERLSPRWPTATRQAAFRLLRERGGVVQLRSCVALLADTDPRLRVRAESTVRNRTWTREVPPGDAEVDRLLRQCAHLFSEDAMDVTRTRIGLARSGTS</sequence>
<dbReference type="AlphaFoldDB" id="A0A0M5J2G2"/>
<protein>
    <submittedName>
        <fullName evidence="1">Uncharacterized protein</fullName>
    </submittedName>
</protein>
<name>A0A0M5J2G2_STRPR</name>
<reference evidence="1 2" key="1">
    <citation type="submission" date="2015-08" db="EMBL/GenBank/DDBJ databases">
        <title>Genome sequence of the pristinamycin over-producing bacterium Streptomyces pristinaespiralis HCCB10218.</title>
        <authorList>
            <person name="Tian J."/>
            <person name="Yang J."/>
            <person name="Li L."/>
            <person name="Ruan L."/>
            <person name="Wei W."/>
            <person name="Zheng G."/>
            <person name="Wei Z."/>
            <person name="Yang S."/>
            <person name="Ge M."/>
            <person name="Jiang W."/>
            <person name="Lu Y."/>
        </authorList>
    </citation>
    <scope>NUCLEOTIDE SEQUENCE [LARGE SCALE GENOMIC DNA]</scope>
    <source>
        <strain evidence="1 2">HCCB 10218</strain>
    </source>
</reference>
<dbReference type="InterPro" id="IPR011989">
    <property type="entry name" value="ARM-like"/>
</dbReference>
<dbReference type="KEGG" id="spri:SPRI_5988"/>
<gene>
    <name evidence="1" type="ORF">SPRI_5988</name>
</gene>
<accession>A0A0M5J2G2</accession>
<evidence type="ECO:0000313" key="1">
    <source>
        <dbReference type="EMBL" id="ALC24294.1"/>
    </source>
</evidence>
<dbReference type="OrthoDB" id="3374146at2"/>
<dbReference type="GeneID" id="97232967"/>
<evidence type="ECO:0000313" key="2">
    <source>
        <dbReference type="Proteomes" id="UP000060513"/>
    </source>
</evidence>
<dbReference type="PATRIC" id="fig|38300.4.peg.6265"/>
<dbReference type="Gene3D" id="1.25.10.10">
    <property type="entry name" value="Leucine-rich Repeat Variant"/>
    <property type="match status" value="1"/>
</dbReference>
<dbReference type="InterPro" id="IPR016024">
    <property type="entry name" value="ARM-type_fold"/>
</dbReference>
<organism evidence="1">
    <name type="scientific">Streptomyces pristinaespiralis</name>
    <dbReference type="NCBI Taxonomy" id="38300"/>
    <lineage>
        <taxon>Bacteria</taxon>
        <taxon>Bacillati</taxon>
        <taxon>Actinomycetota</taxon>
        <taxon>Actinomycetes</taxon>
        <taxon>Kitasatosporales</taxon>
        <taxon>Streptomycetaceae</taxon>
        <taxon>Streptomyces</taxon>
    </lineage>
</organism>